<protein>
    <submittedName>
        <fullName evidence="2">Uncharacterized protein</fullName>
    </submittedName>
</protein>
<keyword evidence="1" id="KW-0472">Membrane</keyword>
<organism evidence="2">
    <name type="scientific">Herbaspirillum huttiense subsp. nephrolepidis</name>
    <dbReference type="NCBI Taxonomy" id="3075126"/>
    <lineage>
        <taxon>Bacteria</taxon>
        <taxon>Pseudomonadati</taxon>
        <taxon>Pseudomonadota</taxon>
        <taxon>Betaproteobacteria</taxon>
        <taxon>Burkholderiales</taxon>
        <taxon>Oxalobacteraceae</taxon>
        <taxon>Herbaspirillum</taxon>
    </lineage>
</organism>
<name>A0AAE4K6M6_9BURK</name>
<keyword evidence="1" id="KW-0812">Transmembrane</keyword>
<accession>A0AAE4K6M6</accession>
<feature type="transmembrane region" description="Helical" evidence="1">
    <location>
        <begin position="34"/>
        <end position="57"/>
    </location>
</feature>
<reference evidence="2" key="1">
    <citation type="submission" date="2023-02" db="EMBL/GenBank/DDBJ databases">
        <title>Description of Herbaspirillum huttiense subsp. nephrolepsisexaltata and Herbaspirillum huttiense subsp. lycopersicon.</title>
        <authorList>
            <person name="Poudel M."/>
            <person name="Sharma A."/>
            <person name="Goss E."/>
            <person name="Tapia J.H."/>
            <person name="Harmon C.M."/>
            <person name="Jones J.B."/>
        </authorList>
    </citation>
    <scope>NUCLEOTIDE SEQUENCE</scope>
    <source>
        <strain evidence="2">NC40101</strain>
    </source>
</reference>
<comment type="caution">
    <text evidence="2">The sequence shown here is derived from an EMBL/GenBank/DDBJ whole genome shotgun (WGS) entry which is preliminary data.</text>
</comment>
<keyword evidence="1" id="KW-1133">Transmembrane helix</keyword>
<gene>
    <name evidence="2" type="ORF">RJN63_27795</name>
</gene>
<dbReference type="RefSeq" id="WP_310838979.1">
    <property type="nucleotide sequence ID" value="NZ_JAVLSM010000024.1"/>
</dbReference>
<dbReference type="EMBL" id="JAVRAA010000025">
    <property type="protein sequence ID" value="MDT0340664.1"/>
    <property type="molecule type" value="Genomic_DNA"/>
</dbReference>
<evidence type="ECO:0000313" key="2">
    <source>
        <dbReference type="EMBL" id="MDT0340664.1"/>
    </source>
</evidence>
<evidence type="ECO:0000256" key="1">
    <source>
        <dbReference type="SAM" id="Phobius"/>
    </source>
</evidence>
<sequence length="63" mass="7022">MSHLHLIDWRAGVDSGKRRPTVSRLERRAKRIALRAWLVLVHLLAGFGSLCLLGLFLKSCGVA</sequence>
<proteinExistence type="predicted"/>
<dbReference type="AlphaFoldDB" id="A0AAE4K6M6"/>